<gene>
    <name evidence="1" type="ORF">PsYK624_122980</name>
</gene>
<proteinExistence type="predicted"/>
<sequence length="160" mass="18100">MRLSGVPAAAVDQAAAALAALFAAYPHCAILGTRRWEYRWTSDRGTKRHTLLVSTNKAFLDARLVFKLDRRHGVRALSLAKMCLDFDLRNFAPSHWRRKEASDFQSLLRVVDDVVGQMTLKPRFNLILHMSNTSSDDKMSVKETLQSCMPRLYGLGVTVY</sequence>
<keyword evidence="2" id="KW-1185">Reference proteome</keyword>
<accession>A0A9P3GMB2</accession>
<organism evidence="1 2">
    <name type="scientific">Phanerochaete sordida</name>
    <dbReference type="NCBI Taxonomy" id="48140"/>
    <lineage>
        <taxon>Eukaryota</taxon>
        <taxon>Fungi</taxon>
        <taxon>Dikarya</taxon>
        <taxon>Basidiomycota</taxon>
        <taxon>Agaricomycotina</taxon>
        <taxon>Agaricomycetes</taxon>
        <taxon>Polyporales</taxon>
        <taxon>Phanerochaetaceae</taxon>
        <taxon>Phanerochaete</taxon>
    </lineage>
</organism>
<dbReference type="Proteomes" id="UP000703269">
    <property type="component" value="Unassembled WGS sequence"/>
</dbReference>
<name>A0A9P3GMB2_9APHY</name>
<evidence type="ECO:0000313" key="2">
    <source>
        <dbReference type="Proteomes" id="UP000703269"/>
    </source>
</evidence>
<dbReference type="EMBL" id="BPQB01000056">
    <property type="protein sequence ID" value="GJE96105.1"/>
    <property type="molecule type" value="Genomic_DNA"/>
</dbReference>
<reference evidence="1 2" key="1">
    <citation type="submission" date="2021-08" db="EMBL/GenBank/DDBJ databases">
        <title>Draft Genome Sequence of Phanerochaete sordida strain YK-624.</title>
        <authorList>
            <person name="Mori T."/>
            <person name="Dohra H."/>
            <person name="Suzuki T."/>
            <person name="Kawagishi H."/>
            <person name="Hirai H."/>
        </authorList>
    </citation>
    <scope>NUCLEOTIDE SEQUENCE [LARGE SCALE GENOMIC DNA]</scope>
    <source>
        <strain evidence="1 2">YK-624</strain>
    </source>
</reference>
<evidence type="ECO:0000313" key="1">
    <source>
        <dbReference type="EMBL" id="GJE96105.1"/>
    </source>
</evidence>
<comment type="caution">
    <text evidence="1">The sequence shown here is derived from an EMBL/GenBank/DDBJ whole genome shotgun (WGS) entry which is preliminary data.</text>
</comment>
<dbReference type="AlphaFoldDB" id="A0A9P3GMB2"/>
<protein>
    <submittedName>
        <fullName evidence="1">Uncharacterized protein</fullName>
    </submittedName>
</protein>